<dbReference type="EMBL" id="JAYMYQ010000003">
    <property type="protein sequence ID" value="KAK7344341.1"/>
    <property type="molecule type" value="Genomic_DNA"/>
</dbReference>
<gene>
    <name evidence="2" type="ORF">VNO77_13830</name>
</gene>
<proteinExistence type="predicted"/>
<accession>A0AAN9LY91</accession>
<protein>
    <submittedName>
        <fullName evidence="2">Uncharacterized protein</fullName>
    </submittedName>
</protein>
<evidence type="ECO:0000313" key="2">
    <source>
        <dbReference type="EMBL" id="KAK7344341.1"/>
    </source>
</evidence>
<sequence>MHAPCATLRKATALPSNINQARRTAYSFSSSWILSRRKKHLVHSRRDRVAKVERKSPSPIFRLVLSSHTLGLEMEMSHPTRDVWFINHHIRPSTPVLSLILSGYPWVRRIRPKTSPTLNLSQVEFAHGDVIVVVVHSSQPIVPEGEHLLRQSRGLPSRIGHHLRVHYSFTLPVPFPPRAASPPSSKSRGVRDNRRK</sequence>
<evidence type="ECO:0000256" key="1">
    <source>
        <dbReference type="SAM" id="MobiDB-lite"/>
    </source>
</evidence>
<comment type="caution">
    <text evidence="2">The sequence shown here is derived from an EMBL/GenBank/DDBJ whole genome shotgun (WGS) entry which is preliminary data.</text>
</comment>
<organism evidence="2 3">
    <name type="scientific">Canavalia gladiata</name>
    <name type="common">Sword bean</name>
    <name type="synonym">Dolichos gladiatus</name>
    <dbReference type="NCBI Taxonomy" id="3824"/>
    <lineage>
        <taxon>Eukaryota</taxon>
        <taxon>Viridiplantae</taxon>
        <taxon>Streptophyta</taxon>
        <taxon>Embryophyta</taxon>
        <taxon>Tracheophyta</taxon>
        <taxon>Spermatophyta</taxon>
        <taxon>Magnoliopsida</taxon>
        <taxon>eudicotyledons</taxon>
        <taxon>Gunneridae</taxon>
        <taxon>Pentapetalae</taxon>
        <taxon>rosids</taxon>
        <taxon>fabids</taxon>
        <taxon>Fabales</taxon>
        <taxon>Fabaceae</taxon>
        <taxon>Papilionoideae</taxon>
        <taxon>50 kb inversion clade</taxon>
        <taxon>NPAAA clade</taxon>
        <taxon>indigoferoid/millettioid clade</taxon>
        <taxon>Phaseoleae</taxon>
        <taxon>Canavalia</taxon>
    </lineage>
</organism>
<feature type="region of interest" description="Disordered" evidence="1">
    <location>
        <begin position="176"/>
        <end position="196"/>
    </location>
</feature>
<dbReference type="Proteomes" id="UP001367508">
    <property type="component" value="Unassembled WGS sequence"/>
</dbReference>
<name>A0AAN9LY91_CANGL</name>
<reference evidence="2 3" key="1">
    <citation type="submission" date="2024-01" db="EMBL/GenBank/DDBJ databases">
        <title>The genomes of 5 underutilized Papilionoideae crops provide insights into root nodulation and disease resistanc.</title>
        <authorList>
            <person name="Jiang F."/>
        </authorList>
    </citation>
    <scope>NUCLEOTIDE SEQUENCE [LARGE SCALE GENOMIC DNA]</scope>
    <source>
        <strain evidence="2">LVBAO_FW01</strain>
        <tissue evidence="2">Leaves</tissue>
    </source>
</reference>
<evidence type="ECO:0000313" key="3">
    <source>
        <dbReference type="Proteomes" id="UP001367508"/>
    </source>
</evidence>
<dbReference type="AlphaFoldDB" id="A0AAN9LY91"/>
<keyword evidence="3" id="KW-1185">Reference proteome</keyword>